<dbReference type="GO" id="GO:0005737">
    <property type="term" value="C:cytoplasm"/>
    <property type="evidence" value="ECO:0007669"/>
    <property type="project" value="TreeGrafter"/>
</dbReference>
<reference evidence="2 3" key="1">
    <citation type="journal article" date="2020" name="Phytopathology">
        <title>Genome Sequence Resources of Colletotrichum truncatum, C. plurivorum, C. musicola, and C. sojae: Four Species Pathogenic to Soybean (Glycine max).</title>
        <authorList>
            <person name="Rogerio F."/>
            <person name="Boufleur T.R."/>
            <person name="Ciampi-Guillardi M."/>
            <person name="Sukno S.A."/>
            <person name="Thon M.R."/>
            <person name="Massola Junior N.S."/>
            <person name="Baroncelli R."/>
        </authorList>
    </citation>
    <scope>NUCLEOTIDE SEQUENCE [LARGE SCALE GENOMIC DNA]</scope>
    <source>
        <strain evidence="2 3">LFN0009</strain>
    </source>
</reference>
<dbReference type="SUPFAM" id="SSF51905">
    <property type="entry name" value="FAD/NAD(P)-binding domain"/>
    <property type="match status" value="1"/>
</dbReference>
<dbReference type="PANTHER" id="PTHR13847:SF281">
    <property type="entry name" value="FAD DEPENDENT OXIDOREDUCTASE DOMAIN-CONTAINING PROTEIN"/>
    <property type="match status" value="1"/>
</dbReference>
<dbReference type="EMBL" id="WIGN01000480">
    <property type="protein sequence ID" value="KAF6791381.1"/>
    <property type="molecule type" value="Genomic_DNA"/>
</dbReference>
<dbReference type="InterPro" id="IPR006076">
    <property type="entry name" value="FAD-dep_OxRdtase"/>
</dbReference>
<proteinExistence type="predicted"/>
<dbReference type="Gene3D" id="3.50.50.60">
    <property type="entry name" value="FAD/NAD(P)-binding domain"/>
    <property type="match status" value="2"/>
</dbReference>
<name>A0A8H6MJE5_9PEZI</name>
<gene>
    <name evidence="2" type="ORF">CSOJ01_14379</name>
</gene>
<feature type="domain" description="FAD dependent oxidoreductase" evidence="1">
    <location>
        <begin position="49"/>
        <end position="93"/>
    </location>
</feature>
<comment type="caution">
    <text evidence="2">The sequence shown here is derived from an EMBL/GenBank/DDBJ whole genome shotgun (WGS) entry which is preliminary data.</text>
</comment>
<dbReference type="PANTHER" id="PTHR13847">
    <property type="entry name" value="SARCOSINE DEHYDROGENASE-RELATED"/>
    <property type="match status" value="1"/>
</dbReference>
<evidence type="ECO:0000313" key="3">
    <source>
        <dbReference type="Proteomes" id="UP000652219"/>
    </source>
</evidence>
<protein>
    <submittedName>
        <fullName evidence="2">FAD dependent oxidoreductase</fullName>
    </submittedName>
</protein>
<evidence type="ECO:0000259" key="1">
    <source>
        <dbReference type="Pfam" id="PF01266"/>
    </source>
</evidence>
<dbReference type="Gene3D" id="3.30.9.10">
    <property type="entry name" value="D-Amino Acid Oxidase, subunit A, domain 2"/>
    <property type="match status" value="1"/>
</dbReference>
<accession>A0A8H6MJE5</accession>
<sequence length="421" mass="45817">MSATSSMRHSDRHFETTSGATDAVWVHDDPYANRAGSNVKPLDIDIEADVCIVGSGIARVSVAYELVTRGKQVVLLEAREFLSGETVGRKLGVDCEYRKLPGYTISQYVPSHPKHSDYLKEIKEEVLVSQELGVNVEFKEGLQVKGWSSASGGLGEFGPAWRGGLARSSNLSPHEILVSVDEPGVGMVGFGNKHVEVKTQHGNTVVCDHAVEATNVPLQKLSIVAEMDDSDYIILGGLDHKVGQEDAGGRFEELETWVRERFPQATTVDYRWSGQIFEPVDYMAFIGLNQGCKRTYIVTGDSGNGLTHGVIAGKLIADEIHGEKNSWAGLYSPKRKMSILGSAVQMIAHDLQINFQYKRLLQSDITDIEDLAPGCGGVLNPATSKPVAVFKDENGKMSKMSALCPHMKGVRGLQKGNFGPE</sequence>
<dbReference type="Proteomes" id="UP000652219">
    <property type="component" value="Unassembled WGS sequence"/>
</dbReference>
<feature type="domain" description="FAD dependent oxidoreductase" evidence="1">
    <location>
        <begin position="219"/>
        <end position="318"/>
    </location>
</feature>
<evidence type="ECO:0000313" key="2">
    <source>
        <dbReference type="EMBL" id="KAF6791381.1"/>
    </source>
</evidence>
<dbReference type="InterPro" id="IPR036188">
    <property type="entry name" value="FAD/NAD-bd_sf"/>
</dbReference>
<dbReference type="AlphaFoldDB" id="A0A8H6MJE5"/>
<dbReference type="Pfam" id="PF01266">
    <property type="entry name" value="DAO"/>
    <property type="match status" value="2"/>
</dbReference>
<keyword evidence="3" id="KW-1185">Reference proteome</keyword>
<organism evidence="2 3">
    <name type="scientific">Colletotrichum sojae</name>
    <dbReference type="NCBI Taxonomy" id="2175907"/>
    <lineage>
        <taxon>Eukaryota</taxon>
        <taxon>Fungi</taxon>
        <taxon>Dikarya</taxon>
        <taxon>Ascomycota</taxon>
        <taxon>Pezizomycotina</taxon>
        <taxon>Sordariomycetes</taxon>
        <taxon>Hypocreomycetidae</taxon>
        <taxon>Glomerellales</taxon>
        <taxon>Glomerellaceae</taxon>
        <taxon>Colletotrichum</taxon>
        <taxon>Colletotrichum orchidearum species complex</taxon>
    </lineage>
</organism>